<name>A0ABN3MAM9_STRLO</name>
<evidence type="ECO:0000313" key="3">
    <source>
        <dbReference type="Proteomes" id="UP001501777"/>
    </source>
</evidence>
<gene>
    <name evidence="2" type="ORF">GCM10010276_44960</name>
</gene>
<feature type="transmembrane region" description="Helical" evidence="1">
    <location>
        <begin position="103"/>
        <end position="124"/>
    </location>
</feature>
<reference evidence="2 3" key="1">
    <citation type="journal article" date="2019" name="Int. J. Syst. Evol. Microbiol.">
        <title>The Global Catalogue of Microorganisms (GCM) 10K type strain sequencing project: providing services to taxonomists for standard genome sequencing and annotation.</title>
        <authorList>
            <consortium name="The Broad Institute Genomics Platform"/>
            <consortium name="The Broad Institute Genome Sequencing Center for Infectious Disease"/>
            <person name="Wu L."/>
            <person name="Ma J."/>
        </authorList>
    </citation>
    <scope>NUCLEOTIDE SEQUENCE [LARGE SCALE GENOMIC DNA]</scope>
    <source>
        <strain evidence="2 3">JCM 4395</strain>
    </source>
</reference>
<keyword evidence="1" id="KW-1133">Transmembrane helix</keyword>
<sequence>MTLSAAIRPILGPDRWWISAPLAGVGLGLLTNLAQGVLPGASNQIANSGAVWCAPAFAAGALVTGGHLALRRPVLAGLCTTIGLVVGYYGYAEFGRSGMGSPLWPLVWLAMALVSGPLFGAAGAWWRHGRTAPRRVVALAALAGVFGMEAIQYAWVLHYATQAWACTALLVLVPLLMARRHKERALTLLVALPLSVIAYAVVELPLQHVST</sequence>
<feature type="transmembrane region" description="Helical" evidence="1">
    <location>
        <begin position="74"/>
        <end position="91"/>
    </location>
</feature>
<dbReference type="InterPro" id="IPR045393">
    <property type="entry name" value="DUF6518"/>
</dbReference>
<protein>
    <submittedName>
        <fullName evidence="2">DUF6518 family protein</fullName>
    </submittedName>
</protein>
<feature type="transmembrane region" description="Helical" evidence="1">
    <location>
        <begin position="161"/>
        <end position="178"/>
    </location>
</feature>
<keyword evidence="1" id="KW-0812">Transmembrane</keyword>
<evidence type="ECO:0000256" key="1">
    <source>
        <dbReference type="SAM" id="Phobius"/>
    </source>
</evidence>
<proteinExistence type="predicted"/>
<dbReference type="EMBL" id="BAAASG010000010">
    <property type="protein sequence ID" value="GAA2498550.1"/>
    <property type="molecule type" value="Genomic_DNA"/>
</dbReference>
<dbReference type="Pfam" id="PF20128">
    <property type="entry name" value="DUF6518"/>
    <property type="match status" value="1"/>
</dbReference>
<accession>A0ABN3MAM9</accession>
<dbReference type="RefSeq" id="WP_344402247.1">
    <property type="nucleotide sequence ID" value="NZ_BAAASG010000010.1"/>
</dbReference>
<feature type="transmembrane region" description="Helical" evidence="1">
    <location>
        <begin position="185"/>
        <end position="202"/>
    </location>
</feature>
<comment type="caution">
    <text evidence="2">The sequence shown here is derived from an EMBL/GenBank/DDBJ whole genome shotgun (WGS) entry which is preliminary data.</text>
</comment>
<feature type="transmembrane region" description="Helical" evidence="1">
    <location>
        <begin position="16"/>
        <end position="38"/>
    </location>
</feature>
<dbReference type="Proteomes" id="UP001501777">
    <property type="component" value="Unassembled WGS sequence"/>
</dbReference>
<keyword evidence="3" id="KW-1185">Reference proteome</keyword>
<keyword evidence="1" id="KW-0472">Membrane</keyword>
<evidence type="ECO:0000313" key="2">
    <source>
        <dbReference type="EMBL" id="GAA2498550.1"/>
    </source>
</evidence>
<feature type="transmembrane region" description="Helical" evidence="1">
    <location>
        <begin position="136"/>
        <end position="155"/>
    </location>
</feature>
<organism evidence="2 3">
    <name type="scientific">Streptomyces longisporus</name>
    <dbReference type="NCBI Taxonomy" id="1948"/>
    <lineage>
        <taxon>Bacteria</taxon>
        <taxon>Bacillati</taxon>
        <taxon>Actinomycetota</taxon>
        <taxon>Actinomycetes</taxon>
        <taxon>Kitasatosporales</taxon>
        <taxon>Streptomycetaceae</taxon>
        <taxon>Streptomyces</taxon>
    </lineage>
</organism>
<feature type="transmembrane region" description="Helical" evidence="1">
    <location>
        <begin position="44"/>
        <end position="62"/>
    </location>
</feature>